<sequence>MAADGTKGPRRRRRDGRSVESVVEENRDRRIFRISGGAAEPDTGPEGSSGTSPAESEQAVPPENDGAGETP</sequence>
<comment type="caution">
    <text evidence="2">The sequence shown here is derived from an EMBL/GenBank/DDBJ whole genome shotgun (WGS) entry which is preliminary data.</text>
</comment>
<accession>A0A066ZAV4</accession>
<reference evidence="2 3" key="1">
    <citation type="submission" date="2014-05" db="EMBL/GenBank/DDBJ databases">
        <title>Draft Genome Sequence of Kitasatospora cheerisanensis KCTC 2395.</title>
        <authorList>
            <person name="Nam D.H."/>
        </authorList>
    </citation>
    <scope>NUCLEOTIDE SEQUENCE [LARGE SCALE GENOMIC DNA]</scope>
    <source>
        <strain evidence="2 3">KCTC 2395</strain>
    </source>
</reference>
<organism evidence="2 3">
    <name type="scientific">Kitasatospora cheerisanensis KCTC 2395</name>
    <dbReference type="NCBI Taxonomy" id="1348663"/>
    <lineage>
        <taxon>Bacteria</taxon>
        <taxon>Bacillati</taxon>
        <taxon>Actinomycetota</taxon>
        <taxon>Actinomycetes</taxon>
        <taxon>Kitasatosporales</taxon>
        <taxon>Streptomycetaceae</taxon>
        <taxon>Kitasatospora</taxon>
    </lineage>
</organism>
<protein>
    <submittedName>
        <fullName evidence="2">Uncharacterized protein</fullName>
    </submittedName>
</protein>
<dbReference type="EMBL" id="JNBY01000035">
    <property type="protein sequence ID" value="KDN87446.1"/>
    <property type="molecule type" value="Genomic_DNA"/>
</dbReference>
<name>A0A066ZAV4_9ACTN</name>
<dbReference type="PATRIC" id="fig|1348663.4.peg.779"/>
<proteinExistence type="predicted"/>
<evidence type="ECO:0000313" key="3">
    <source>
        <dbReference type="Proteomes" id="UP000027178"/>
    </source>
</evidence>
<gene>
    <name evidence="2" type="ORF">KCH_08180</name>
</gene>
<evidence type="ECO:0000256" key="1">
    <source>
        <dbReference type="SAM" id="MobiDB-lite"/>
    </source>
</evidence>
<keyword evidence="3" id="KW-1185">Reference proteome</keyword>
<dbReference type="AlphaFoldDB" id="A0A066ZAV4"/>
<dbReference type="Proteomes" id="UP000027178">
    <property type="component" value="Unassembled WGS sequence"/>
</dbReference>
<feature type="compositionally biased region" description="Polar residues" evidence="1">
    <location>
        <begin position="46"/>
        <end position="55"/>
    </location>
</feature>
<feature type="region of interest" description="Disordered" evidence="1">
    <location>
        <begin position="1"/>
        <end position="71"/>
    </location>
</feature>
<dbReference type="HOGENOM" id="CLU_2734676_0_0_11"/>
<evidence type="ECO:0000313" key="2">
    <source>
        <dbReference type="EMBL" id="KDN87446.1"/>
    </source>
</evidence>